<dbReference type="InterPro" id="IPR001719">
    <property type="entry name" value="AP_endonuc_2"/>
</dbReference>
<keyword evidence="8" id="KW-0234">DNA repair</keyword>
<dbReference type="SUPFAM" id="SSF51658">
    <property type="entry name" value="Xylose isomerase-like"/>
    <property type="match status" value="1"/>
</dbReference>
<dbReference type="CDD" id="cd00019">
    <property type="entry name" value="AP2Ec"/>
    <property type="match status" value="1"/>
</dbReference>
<keyword evidence="4" id="KW-0479">Metal-binding</keyword>
<name>A0ABW5PAM7_9BACL</name>
<evidence type="ECO:0000256" key="1">
    <source>
        <dbReference type="ARBA" id="ARBA00001947"/>
    </source>
</evidence>
<dbReference type="InterPro" id="IPR018246">
    <property type="entry name" value="AP_endonuc_F2_Zn_BS"/>
</dbReference>
<comment type="similarity">
    <text evidence="2">Belongs to the AP endonuclease 2 family.</text>
</comment>
<dbReference type="NCBIfam" id="TIGR00587">
    <property type="entry name" value="nfo"/>
    <property type="match status" value="1"/>
</dbReference>
<organism evidence="10 11">
    <name type="scientific">Paenibacillus gansuensis</name>
    <dbReference type="NCBI Taxonomy" id="306542"/>
    <lineage>
        <taxon>Bacteria</taxon>
        <taxon>Bacillati</taxon>
        <taxon>Bacillota</taxon>
        <taxon>Bacilli</taxon>
        <taxon>Bacillales</taxon>
        <taxon>Paenibacillaceae</taxon>
        <taxon>Paenibacillus</taxon>
    </lineage>
</organism>
<dbReference type="RefSeq" id="WP_377601429.1">
    <property type="nucleotide sequence ID" value="NZ_JBHUME010000005.1"/>
</dbReference>
<evidence type="ECO:0000256" key="8">
    <source>
        <dbReference type="ARBA" id="ARBA00023204"/>
    </source>
</evidence>
<dbReference type="Proteomes" id="UP001597541">
    <property type="component" value="Unassembled WGS sequence"/>
</dbReference>
<evidence type="ECO:0000256" key="5">
    <source>
        <dbReference type="ARBA" id="ARBA00022763"/>
    </source>
</evidence>
<evidence type="ECO:0000313" key="10">
    <source>
        <dbReference type="EMBL" id="MFD2612159.1"/>
    </source>
</evidence>
<dbReference type="Gene3D" id="3.20.20.150">
    <property type="entry name" value="Divalent-metal-dependent TIM barrel enzymes"/>
    <property type="match status" value="1"/>
</dbReference>
<keyword evidence="7" id="KW-0862">Zinc</keyword>
<reference evidence="11" key="1">
    <citation type="journal article" date="2019" name="Int. J. Syst. Evol. Microbiol.">
        <title>The Global Catalogue of Microorganisms (GCM) 10K type strain sequencing project: providing services to taxonomists for standard genome sequencing and annotation.</title>
        <authorList>
            <consortium name="The Broad Institute Genomics Platform"/>
            <consortium name="The Broad Institute Genome Sequencing Center for Infectious Disease"/>
            <person name="Wu L."/>
            <person name="Ma J."/>
        </authorList>
    </citation>
    <scope>NUCLEOTIDE SEQUENCE [LARGE SCALE GENOMIC DNA]</scope>
    <source>
        <strain evidence="11">KCTC 3950</strain>
    </source>
</reference>
<evidence type="ECO:0000313" key="11">
    <source>
        <dbReference type="Proteomes" id="UP001597541"/>
    </source>
</evidence>
<dbReference type="InterPro" id="IPR036237">
    <property type="entry name" value="Xyl_isomerase-like_sf"/>
</dbReference>
<dbReference type="InterPro" id="IPR013022">
    <property type="entry name" value="Xyl_isomerase-like_TIM-brl"/>
</dbReference>
<evidence type="ECO:0000256" key="4">
    <source>
        <dbReference type="ARBA" id="ARBA00022723"/>
    </source>
</evidence>
<dbReference type="PROSITE" id="PS51432">
    <property type="entry name" value="AP_NUCLEASE_F2_4"/>
    <property type="match status" value="1"/>
</dbReference>
<proteinExistence type="inferred from homology"/>
<dbReference type="Pfam" id="PF01261">
    <property type="entry name" value="AP_endonuc_2"/>
    <property type="match status" value="1"/>
</dbReference>
<dbReference type="PANTHER" id="PTHR21445:SF0">
    <property type="entry name" value="APURINIC-APYRIMIDINIC ENDONUCLEASE"/>
    <property type="match status" value="1"/>
</dbReference>
<evidence type="ECO:0000256" key="2">
    <source>
        <dbReference type="ARBA" id="ARBA00005340"/>
    </source>
</evidence>
<keyword evidence="11" id="KW-1185">Reference proteome</keyword>
<dbReference type="SMART" id="SM00518">
    <property type="entry name" value="AP2Ec"/>
    <property type="match status" value="1"/>
</dbReference>
<evidence type="ECO:0000259" key="9">
    <source>
        <dbReference type="Pfam" id="PF01261"/>
    </source>
</evidence>
<dbReference type="PANTHER" id="PTHR21445">
    <property type="entry name" value="ENDONUCLEASE IV ENDODEOXYRIBONUCLEASE IV"/>
    <property type="match status" value="1"/>
</dbReference>
<comment type="cofactor">
    <cofactor evidence="1">
        <name>Zn(2+)</name>
        <dbReference type="ChEBI" id="CHEBI:29105"/>
    </cofactor>
</comment>
<dbReference type="EC" id="3.1.21.2" evidence="10"/>
<accession>A0ABW5PAM7</accession>
<evidence type="ECO:0000256" key="3">
    <source>
        <dbReference type="ARBA" id="ARBA00022722"/>
    </source>
</evidence>
<gene>
    <name evidence="10" type="ORF">ACFSUF_06915</name>
</gene>
<keyword evidence="3" id="KW-0540">Nuclease</keyword>
<keyword evidence="6 10" id="KW-0378">Hydrolase</keyword>
<comment type="caution">
    <text evidence="10">The sequence shown here is derived from an EMBL/GenBank/DDBJ whole genome shotgun (WGS) entry which is preliminary data.</text>
</comment>
<sequence>MDKPLYAGAHISIRQGYAGAARTAARIGAGAFQYFPKNPRSLTVKAFNREDAAACAAFCREHDILSIAHTPYPTNTTAEKPEQVRLNVHSILNDLEIAEACGSVGIIVHFGTYKGKDPLQGYRNIIQLLNEVLDGWEGRTLLLLENQAGEGNLMGTTMEEMMQIRSLVNHPEKIGFCLDTCHAFASGLWKEDQFEEMKAKGEQLGYWNHVKAVHLNDSMYPALSYRDRHENIGKGYIGEERMKLLLQSDIVKDIPVVLETEAAGGSHQSEIELVYRLSGLGARSPKP</sequence>
<dbReference type="PROSITE" id="PS00730">
    <property type="entry name" value="AP_NUCLEASE_F2_2"/>
    <property type="match status" value="1"/>
</dbReference>
<keyword evidence="5" id="KW-0227">DNA damage</keyword>
<evidence type="ECO:0000256" key="7">
    <source>
        <dbReference type="ARBA" id="ARBA00022833"/>
    </source>
</evidence>
<evidence type="ECO:0000256" key="6">
    <source>
        <dbReference type="ARBA" id="ARBA00022801"/>
    </source>
</evidence>
<feature type="domain" description="Xylose isomerase-like TIM barrel" evidence="9">
    <location>
        <begin position="22"/>
        <end position="270"/>
    </location>
</feature>
<dbReference type="EMBL" id="JBHUME010000005">
    <property type="protein sequence ID" value="MFD2612159.1"/>
    <property type="molecule type" value="Genomic_DNA"/>
</dbReference>
<protein>
    <submittedName>
        <fullName evidence="10">Deoxyribonuclease IV</fullName>
        <ecNumber evidence="10">3.1.21.2</ecNumber>
    </submittedName>
</protein>
<dbReference type="GO" id="GO:0008833">
    <property type="term" value="F:deoxyribonuclease IV (phage-T4-induced) activity"/>
    <property type="evidence" value="ECO:0007669"/>
    <property type="project" value="UniProtKB-EC"/>
</dbReference>